<keyword evidence="2" id="KW-0175">Coiled coil</keyword>
<proteinExistence type="predicted"/>
<accession>A0A176VUT3</accession>
<reference evidence="5" key="1">
    <citation type="submission" date="2016-03" db="EMBL/GenBank/DDBJ databases">
        <title>Mechanisms controlling the formation of the plant cell surface in tip-growing cells are functionally conserved among land plants.</title>
        <authorList>
            <person name="Honkanen S."/>
            <person name="Jones V.A."/>
            <person name="Morieri G."/>
            <person name="Champion C."/>
            <person name="Hetherington A.J."/>
            <person name="Kelly S."/>
            <person name="Saint-Marcoux D."/>
            <person name="Proust H."/>
            <person name="Prescott H."/>
            <person name="Dolan L."/>
        </authorList>
    </citation>
    <scope>NUCLEOTIDE SEQUENCE [LARGE SCALE GENOMIC DNA]</scope>
    <source>
        <tissue evidence="5">Whole gametophyte</tissue>
    </source>
</reference>
<dbReference type="SUPFAM" id="SSF54695">
    <property type="entry name" value="POZ domain"/>
    <property type="match status" value="1"/>
</dbReference>
<evidence type="ECO:0000256" key="1">
    <source>
        <dbReference type="ARBA" id="ARBA00004906"/>
    </source>
</evidence>
<evidence type="ECO:0000259" key="4">
    <source>
        <dbReference type="PROSITE" id="PS50097"/>
    </source>
</evidence>
<feature type="compositionally biased region" description="Basic residues" evidence="3">
    <location>
        <begin position="258"/>
        <end position="275"/>
    </location>
</feature>
<feature type="domain" description="BTB" evidence="4">
    <location>
        <begin position="86"/>
        <end position="156"/>
    </location>
</feature>
<dbReference type="PROSITE" id="PS50097">
    <property type="entry name" value="BTB"/>
    <property type="match status" value="1"/>
</dbReference>
<dbReference type="SMART" id="SM00225">
    <property type="entry name" value="BTB"/>
    <property type="match status" value="1"/>
</dbReference>
<comment type="caution">
    <text evidence="5">The sequence shown here is derived from an EMBL/GenBank/DDBJ whole genome shotgun (WGS) entry which is preliminary data.</text>
</comment>
<name>A0A176VUT3_MARPO</name>
<dbReference type="InterPro" id="IPR011333">
    <property type="entry name" value="SKP1/BTB/POZ_sf"/>
</dbReference>
<evidence type="ECO:0000313" key="6">
    <source>
        <dbReference type="Proteomes" id="UP000077202"/>
    </source>
</evidence>
<keyword evidence="6" id="KW-1185">Reference proteome</keyword>
<sequence>MAEGTRVTVEIEEAKQELALLLTRLDEKSLVEKGCARDIASARHELANLRSMYECQRKAYNDAQSRLRFLKLPDSDTFGDSSSFRGDVIFVIHASIPRLIHAHRFILAGRSSVFNRMFEAGMLEEQTGRIHINDASYATMRAVVNYCYTAEISFDETVLPQEVLKVAHKYDIPLLRKICDEELCERINQANLADMLRLCRMYDAHKLQREAMKYFKKNFDMVQDSVLDNLIPIAPFPTTPVSLRDALGWRVVNDGQSARRKRARAPRHHKGIHRREKVDADRRASVGLARLQCRE</sequence>
<dbReference type="CDD" id="cd18186">
    <property type="entry name" value="BTB_POZ_ZBTB_KLHL-like"/>
    <property type="match status" value="1"/>
</dbReference>
<dbReference type="Gene3D" id="3.30.710.10">
    <property type="entry name" value="Potassium Channel Kv1.1, Chain A"/>
    <property type="match status" value="1"/>
</dbReference>
<feature type="coiled-coil region" evidence="2">
    <location>
        <begin position="11"/>
        <end position="66"/>
    </location>
</feature>
<dbReference type="InterPro" id="IPR000210">
    <property type="entry name" value="BTB/POZ_dom"/>
</dbReference>
<gene>
    <name evidence="5" type="ORF">AXG93_590s1100</name>
</gene>
<protein>
    <recommendedName>
        <fullName evidence="4">BTB domain-containing protein</fullName>
    </recommendedName>
</protein>
<dbReference type="Proteomes" id="UP000077202">
    <property type="component" value="Unassembled WGS sequence"/>
</dbReference>
<dbReference type="AlphaFoldDB" id="A0A176VUT3"/>
<evidence type="ECO:0000256" key="2">
    <source>
        <dbReference type="SAM" id="Coils"/>
    </source>
</evidence>
<organism evidence="5 6">
    <name type="scientific">Marchantia polymorpha subsp. ruderalis</name>
    <dbReference type="NCBI Taxonomy" id="1480154"/>
    <lineage>
        <taxon>Eukaryota</taxon>
        <taxon>Viridiplantae</taxon>
        <taxon>Streptophyta</taxon>
        <taxon>Embryophyta</taxon>
        <taxon>Marchantiophyta</taxon>
        <taxon>Marchantiopsida</taxon>
        <taxon>Marchantiidae</taxon>
        <taxon>Marchantiales</taxon>
        <taxon>Marchantiaceae</taxon>
        <taxon>Marchantia</taxon>
    </lineage>
</organism>
<comment type="pathway">
    <text evidence="1">Protein modification; protein ubiquitination.</text>
</comment>
<dbReference type="Pfam" id="PF00651">
    <property type="entry name" value="BTB"/>
    <property type="match status" value="1"/>
</dbReference>
<feature type="region of interest" description="Disordered" evidence="3">
    <location>
        <begin position="258"/>
        <end position="277"/>
    </location>
</feature>
<dbReference type="PANTHER" id="PTHR24413">
    <property type="entry name" value="SPECKLE-TYPE POZ PROTEIN"/>
    <property type="match status" value="1"/>
</dbReference>
<evidence type="ECO:0000256" key="3">
    <source>
        <dbReference type="SAM" id="MobiDB-lite"/>
    </source>
</evidence>
<dbReference type="EMBL" id="LVLJ01002576">
    <property type="protein sequence ID" value="OAE24517.1"/>
    <property type="molecule type" value="Genomic_DNA"/>
</dbReference>
<evidence type="ECO:0000313" key="5">
    <source>
        <dbReference type="EMBL" id="OAE24517.1"/>
    </source>
</evidence>